<feature type="region of interest" description="Disordered" evidence="1">
    <location>
        <begin position="18"/>
        <end position="64"/>
    </location>
</feature>
<feature type="non-terminal residue" evidence="2">
    <location>
        <position position="105"/>
    </location>
</feature>
<gene>
    <name evidence="2" type="ORF">OFUS_LOCUS22134</name>
</gene>
<sequence length="105" mass="10965">MGCTPSIHVSQTGVVYCRDSDESTSPRPSNLTGATGTKISDTATGSGARGGSSIQGSSSGKYRALETRRGTIEAETQTSHMIMKVSSDIVTVLCYKSCSGVYLFC</sequence>
<evidence type="ECO:0000313" key="2">
    <source>
        <dbReference type="EMBL" id="CAH1797928.1"/>
    </source>
</evidence>
<accession>A0A8S4PX04</accession>
<evidence type="ECO:0000313" key="3">
    <source>
        <dbReference type="Proteomes" id="UP000749559"/>
    </source>
</evidence>
<dbReference type="Pfam" id="PF08629">
    <property type="entry name" value="PDE8"/>
    <property type="match status" value="1"/>
</dbReference>
<feature type="compositionally biased region" description="Polar residues" evidence="1">
    <location>
        <begin position="23"/>
        <end position="39"/>
    </location>
</feature>
<evidence type="ECO:0000256" key="1">
    <source>
        <dbReference type="SAM" id="MobiDB-lite"/>
    </source>
</evidence>
<dbReference type="Proteomes" id="UP000749559">
    <property type="component" value="Unassembled WGS sequence"/>
</dbReference>
<comment type="caution">
    <text evidence="2">The sequence shown here is derived from an EMBL/GenBank/DDBJ whole genome shotgun (WGS) entry which is preliminary data.</text>
</comment>
<name>A0A8S4PX04_OWEFU</name>
<feature type="compositionally biased region" description="Low complexity" evidence="1">
    <location>
        <begin position="40"/>
        <end position="60"/>
    </location>
</feature>
<protein>
    <submittedName>
        <fullName evidence="2">Uncharacterized protein</fullName>
    </submittedName>
</protein>
<keyword evidence="3" id="KW-1185">Reference proteome</keyword>
<dbReference type="EMBL" id="CAIIXF020000010">
    <property type="protein sequence ID" value="CAH1797928.1"/>
    <property type="molecule type" value="Genomic_DNA"/>
</dbReference>
<dbReference type="OrthoDB" id="6285000at2759"/>
<reference evidence="2" key="1">
    <citation type="submission" date="2022-03" db="EMBL/GenBank/DDBJ databases">
        <authorList>
            <person name="Martin C."/>
        </authorList>
    </citation>
    <scope>NUCLEOTIDE SEQUENCE</scope>
</reference>
<organism evidence="2 3">
    <name type="scientific">Owenia fusiformis</name>
    <name type="common">Polychaete worm</name>
    <dbReference type="NCBI Taxonomy" id="6347"/>
    <lineage>
        <taxon>Eukaryota</taxon>
        <taxon>Metazoa</taxon>
        <taxon>Spiralia</taxon>
        <taxon>Lophotrochozoa</taxon>
        <taxon>Annelida</taxon>
        <taxon>Polychaeta</taxon>
        <taxon>Sedentaria</taxon>
        <taxon>Canalipalpata</taxon>
        <taxon>Sabellida</taxon>
        <taxon>Oweniida</taxon>
        <taxon>Oweniidae</taxon>
        <taxon>Owenia</taxon>
    </lineage>
</organism>
<proteinExistence type="predicted"/>
<dbReference type="AlphaFoldDB" id="A0A8S4PX04"/>